<dbReference type="RefSeq" id="WP_227230108.1">
    <property type="nucleotide sequence ID" value="NZ_JAJCVJ010000002.1"/>
</dbReference>
<dbReference type="InterPro" id="IPR050902">
    <property type="entry name" value="ABC_Transporter_SBP"/>
</dbReference>
<dbReference type="InterPro" id="IPR026469">
    <property type="entry name" value="Peripla_PGF_1"/>
</dbReference>
<dbReference type="InterPro" id="IPR002491">
    <property type="entry name" value="ABC_transptr_periplasmic_BD"/>
</dbReference>
<dbReference type="GO" id="GO:0005886">
    <property type="term" value="C:plasma membrane"/>
    <property type="evidence" value="ECO:0007669"/>
    <property type="project" value="UniProtKB-SubCell"/>
</dbReference>
<protein>
    <submittedName>
        <fullName evidence="5">PGF-CTERM-anchored ABC transporter substrate-binding protein</fullName>
    </submittedName>
</protein>
<evidence type="ECO:0000256" key="2">
    <source>
        <dbReference type="SAM" id="MobiDB-lite"/>
    </source>
</evidence>
<feature type="transmembrane region" description="Helical" evidence="3">
    <location>
        <begin position="367"/>
        <end position="386"/>
    </location>
</feature>
<dbReference type="Pfam" id="PF01497">
    <property type="entry name" value="Peripla_BP_2"/>
    <property type="match status" value="1"/>
</dbReference>
<dbReference type="NCBIfam" id="TIGR04126">
    <property type="entry name" value="PGF_CTERM"/>
    <property type="match status" value="1"/>
</dbReference>
<evidence type="ECO:0000256" key="1">
    <source>
        <dbReference type="ARBA" id="ARBA00022729"/>
    </source>
</evidence>
<evidence type="ECO:0000313" key="5">
    <source>
        <dbReference type="EMBL" id="MFC5367864.1"/>
    </source>
</evidence>
<keyword evidence="3" id="KW-1133">Transmembrane helix</keyword>
<feature type="domain" description="Fe/B12 periplasmic-binding" evidence="4">
    <location>
        <begin position="81"/>
        <end position="326"/>
    </location>
</feature>
<keyword evidence="1" id="KW-0732">Signal</keyword>
<sequence>MRTSTVVVAVLVLLAGVVPAGIAGAAGPAASDLDARAVQSSADTPGELDGVTTTQQTTCAFPVTVTDATGTQVRIDDRPERIVSLSPSAAQTLWAIEAESQVVGVTQFAAYLDGAEAKTNISGAGQTAISTEKVVGTTPDLVLAPNVVPDETVQALRDSGLTVYKAEFAGTLGAVVEKTRLYGQLTGNCESADATADRMESELATVAAATEGEDRPRVLYTFFGFTAGEGTFVDEIITTAGGTNVASEANITGYKQISPETVVAQDPEWIVLNSDGPQVPQNDAYNSTTAVQEGNVLVLNGNYLSQPAPRVIQPVRALAKALHPEAYAQANATATPTATPTASPTPTATPGTTTQAVDDTPATTTSVPGFGVLVALVSMLGAGLLARRAS</sequence>
<dbReference type="EMBL" id="JBHSKX010000002">
    <property type="protein sequence ID" value="MFC5367864.1"/>
    <property type="molecule type" value="Genomic_DNA"/>
</dbReference>
<dbReference type="PROSITE" id="PS50983">
    <property type="entry name" value="FE_B12_PBP"/>
    <property type="match status" value="1"/>
</dbReference>
<dbReference type="Pfam" id="PF18204">
    <property type="entry name" value="PGF-CTERM"/>
    <property type="match status" value="1"/>
</dbReference>
<keyword evidence="6" id="KW-1185">Reference proteome</keyword>
<dbReference type="NCBIfam" id="NF038402">
    <property type="entry name" value="TroA_like"/>
    <property type="match status" value="1"/>
</dbReference>
<evidence type="ECO:0000259" key="4">
    <source>
        <dbReference type="PROSITE" id="PS50983"/>
    </source>
</evidence>
<dbReference type="PANTHER" id="PTHR30535:SF34">
    <property type="entry name" value="MOLYBDATE-BINDING PROTEIN MOLA"/>
    <property type="match status" value="1"/>
</dbReference>
<reference evidence="5 6" key="1">
    <citation type="journal article" date="2019" name="Int. J. Syst. Evol. Microbiol.">
        <title>The Global Catalogue of Microorganisms (GCM) 10K type strain sequencing project: providing services to taxonomists for standard genome sequencing and annotation.</title>
        <authorList>
            <consortium name="The Broad Institute Genomics Platform"/>
            <consortium name="The Broad Institute Genome Sequencing Center for Infectious Disease"/>
            <person name="Wu L."/>
            <person name="Ma J."/>
        </authorList>
    </citation>
    <scope>NUCLEOTIDE SEQUENCE [LARGE SCALE GENOMIC DNA]</scope>
    <source>
        <strain evidence="5 6">CGMCC 1.12237</strain>
    </source>
</reference>
<comment type="caution">
    <text evidence="5">The sequence shown here is derived from an EMBL/GenBank/DDBJ whole genome shotgun (WGS) entry which is preliminary data.</text>
</comment>
<dbReference type="NCBIfam" id="TIGR04281">
    <property type="entry name" value="peripla_PGF_1"/>
    <property type="match status" value="1"/>
</dbReference>
<dbReference type="InterPro" id="IPR026371">
    <property type="entry name" value="PGF_CTERM"/>
</dbReference>
<dbReference type="InterPro" id="IPR054828">
    <property type="entry name" value="Vit_B12_bind_prot"/>
</dbReference>
<feature type="region of interest" description="Disordered" evidence="2">
    <location>
        <begin position="331"/>
        <end position="362"/>
    </location>
</feature>
<dbReference type="Gene3D" id="3.40.50.1980">
    <property type="entry name" value="Nitrogenase molybdenum iron protein domain"/>
    <property type="match status" value="2"/>
</dbReference>
<dbReference type="AlphaFoldDB" id="A0ABD5RCU8"/>
<proteinExistence type="predicted"/>
<dbReference type="GO" id="GO:0030115">
    <property type="term" value="C:S-layer"/>
    <property type="evidence" value="ECO:0007669"/>
    <property type="project" value="UniProtKB-SubCell"/>
</dbReference>
<dbReference type="PANTHER" id="PTHR30535">
    <property type="entry name" value="VITAMIN B12-BINDING PROTEIN"/>
    <property type="match status" value="1"/>
</dbReference>
<name>A0ABD5RCU8_9EURY</name>
<feature type="compositionally biased region" description="Low complexity" evidence="2">
    <location>
        <begin position="331"/>
        <end position="356"/>
    </location>
</feature>
<keyword evidence="3" id="KW-0812">Transmembrane</keyword>
<dbReference type="SUPFAM" id="SSF53807">
    <property type="entry name" value="Helical backbone' metal receptor"/>
    <property type="match status" value="1"/>
</dbReference>
<dbReference type="Proteomes" id="UP001596201">
    <property type="component" value="Unassembled WGS sequence"/>
</dbReference>
<organism evidence="5 6">
    <name type="scientific">Salinirubrum litoreum</name>
    <dbReference type="NCBI Taxonomy" id="1126234"/>
    <lineage>
        <taxon>Archaea</taxon>
        <taxon>Methanobacteriati</taxon>
        <taxon>Methanobacteriota</taxon>
        <taxon>Stenosarchaea group</taxon>
        <taxon>Halobacteria</taxon>
        <taxon>Halobacteriales</taxon>
        <taxon>Haloferacaceae</taxon>
        <taxon>Salinirubrum</taxon>
    </lineage>
</organism>
<evidence type="ECO:0000313" key="6">
    <source>
        <dbReference type="Proteomes" id="UP001596201"/>
    </source>
</evidence>
<accession>A0ABD5RCU8</accession>
<keyword evidence="3" id="KW-0472">Membrane</keyword>
<gene>
    <name evidence="5" type="ORF">ACFPJ5_13075</name>
</gene>
<evidence type="ECO:0000256" key="3">
    <source>
        <dbReference type="SAM" id="Phobius"/>
    </source>
</evidence>